<dbReference type="InterPro" id="IPR007844">
    <property type="entry name" value="AsmA"/>
</dbReference>
<dbReference type="PANTHER" id="PTHR30441">
    <property type="entry name" value="DUF748 DOMAIN-CONTAINING PROTEIN"/>
    <property type="match status" value="1"/>
</dbReference>
<keyword evidence="3" id="KW-1185">Reference proteome</keyword>
<dbReference type="eggNOG" id="COG2982">
    <property type="taxonomic scope" value="Bacteria"/>
</dbReference>
<dbReference type="KEGG" id="jag:GJA_3748"/>
<dbReference type="PANTHER" id="PTHR30441:SF9">
    <property type="entry name" value="ASMA FAMILY PROTEIN YHJG"/>
    <property type="match status" value="1"/>
</dbReference>
<evidence type="ECO:0000313" key="2">
    <source>
        <dbReference type="EMBL" id="CDG84363.1"/>
    </source>
</evidence>
<accession>W0VAH8</accession>
<dbReference type="STRING" id="1349767.GJA_3748"/>
<dbReference type="OrthoDB" id="5749006at2"/>
<evidence type="ECO:0000259" key="1">
    <source>
        <dbReference type="Pfam" id="PF05170"/>
    </source>
</evidence>
<dbReference type="GO" id="GO:0005886">
    <property type="term" value="C:plasma membrane"/>
    <property type="evidence" value="ECO:0007669"/>
    <property type="project" value="TreeGrafter"/>
</dbReference>
<proteinExistence type="predicted"/>
<dbReference type="AlphaFoldDB" id="W0VAH8"/>
<dbReference type="EMBL" id="HG322949">
    <property type="protein sequence ID" value="CDG84363.1"/>
    <property type="molecule type" value="Genomic_DNA"/>
</dbReference>
<gene>
    <name evidence="2" type="ORF">GJA_3748</name>
</gene>
<dbReference type="Pfam" id="PF05170">
    <property type="entry name" value="AsmA"/>
    <property type="match status" value="1"/>
</dbReference>
<dbReference type="PATRIC" id="fig|1349767.4.peg.343"/>
<protein>
    <submittedName>
        <fullName evidence="2">AsmA family protein</fullName>
    </submittedName>
</protein>
<dbReference type="HOGENOM" id="CLU_017234_1_1_4"/>
<dbReference type="GO" id="GO:0090313">
    <property type="term" value="P:regulation of protein targeting to membrane"/>
    <property type="evidence" value="ECO:0007669"/>
    <property type="project" value="TreeGrafter"/>
</dbReference>
<dbReference type="RefSeq" id="WP_038494617.1">
    <property type="nucleotide sequence ID" value="NZ_BCTH01000095.1"/>
</dbReference>
<evidence type="ECO:0000313" key="3">
    <source>
        <dbReference type="Proteomes" id="UP000027604"/>
    </source>
</evidence>
<name>W0VAH8_9BURK</name>
<reference evidence="2 3" key="1">
    <citation type="journal article" date="2015" name="Genome Announc.">
        <title>Genome Sequence of Mushroom Soft-Rot Pathogen Janthinobacterium agaricidamnosum.</title>
        <authorList>
            <person name="Graupner K."/>
            <person name="Lackner G."/>
            <person name="Hertweck C."/>
        </authorList>
    </citation>
    <scope>NUCLEOTIDE SEQUENCE [LARGE SCALE GENOMIC DNA]</scope>
    <source>
        <strain evidence="3">NBRC 102515 / DSM 9628</strain>
    </source>
</reference>
<sequence>MTMPRRTKIGLAIASFVITVPVAAVVVLLNVDWNRAKPWLNERTSEAIGRPFAIHGDLSLTWDKGANAGQEKTWRDYLPWPHLVAKDVHVGNPAAMTAADKTLPADMASVSQFSFSLNPLALLDKKIAIPELRFNSPQVFLQRNADGNNNWTFDKKDKPSPWQLDLQSVVFTKGTIHLIDARQHANIRADVDTIAADPTYGVSWTVRGKYNGDTVSGSGKAGAVLSLQQQIAPYPVAADLKVGGTAIAIVGTLTRPTELAALDMRLKVSGASMARLYPLTGIVLPETPHFATEGHLTGTLGAQGSRWRYDAFSGKVGSSDIGGQLAFQQKQPRNLLTGAVKSRLLQFSDLGPLVGADSNASKTERGVPAVQPADKVLPVETFKTERWTSIDADVSYQAAKIIRDKDLPISNLNTHFILKDGVLSLLPLNFDIAGGKLTSEIKLDGSGKTNPHAIRAELTASARHLKLQQLFPTLDALHTSVGQINGDAKLSATGNSVASLLGSSNGEVKTLIDQGTISKLLLEEMGLNIGNVVLTKLVGDKQVKLNCMATDFAVSNGLMQTRSFIVDTEEALLNVDGTVNLANEKLDLTLKPDTKSLRVFSLRSPLYVRGTFSKPDVSVDKGVLALRAGGALALAAVAPVAALIPLINTGPGHDSACGKLLAEARVKPVAPPPGKTLHVKPNK</sequence>
<organism evidence="2 3">
    <name type="scientific">Janthinobacterium agaricidamnosum NBRC 102515 = DSM 9628</name>
    <dbReference type="NCBI Taxonomy" id="1349767"/>
    <lineage>
        <taxon>Bacteria</taxon>
        <taxon>Pseudomonadati</taxon>
        <taxon>Pseudomonadota</taxon>
        <taxon>Betaproteobacteria</taxon>
        <taxon>Burkholderiales</taxon>
        <taxon>Oxalobacteraceae</taxon>
        <taxon>Janthinobacterium</taxon>
    </lineage>
</organism>
<dbReference type="Proteomes" id="UP000027604">
    <property type="component" value="Chromosome I"/>
</dbReference>
<feature type="domain" description="AsmA" evidence="1">
    <location>
        <begin position="202"/>
        <end position="562"/>
    </location>
</feature>
<dbReference type="InterPro" id="IPR052894">
    <property type="entry name" value="AsmA-related"/>
</dbReference>